<dbReference type="PANTHER" id="PTHR10622">
    <property type="entry name" value="HET DOMAIN-CONTAINING PROTEIN"/>
    <property type="match status" value="1"/>
</dbReference>
<protein>
    <recommendedName>
        <fullName evidence="1">Heterokaryon incompatibility domain-containing protein</fullName>
    </recommendedName>
</protein>
<evidence type="ECO:0000259" key="1">
    <source>
        <dbReference type="Pfam" id="PF06985"/>
    </source>
</evidence>
<dbReference type="PANTHER" id="PTHR10622:SF10">
    <property type="entry name" value="HET DOMAIN-CONTAINING PROTEIN"/>
    <property type="match status" value="1"/>
</dbReference>
<dbReference type="Proteomes" id="UP001302602">
    <property type="component" value="Unassembled WGS sequence"/>
</dbReference>
<dbReference type="InterPro" id="IPR010730">
    <property type="entry name" value="HET"/>
</dbReference>
<gene>
    <name evidence="2" type="ORF">N657DRAFT_699006</name>
</gene>
<reference evidence="2" key="2">
    <citation type="submission" date="2023-05" db="EMBL/GenBank/DDBJ databases">
        <authorList>
            <consortium name="Lawrence Berkeley National Laboratory"/>
            <person name="Steindorff A."/>
            <person name="Hensen N."/>
            <person name="Bonometti L."/>
            <person name="Westerberg I."/>
            <person name="Brannstrom I.O."/>
            <person name="Guillou S."/>
            <person name="Cros-Aarteil S."/>
            <person name="Calhoun S."/>
            <person name="Haridas S."/>
            <person name="Kuo A."/>
            <person name="Mondo S."/>
            <person name="Pangilinan J."/>
            <person name="Riley R."/>
            <person name="Labutti K."/>
            <person name="Andreopoulos B."/>
            <person name="Lipzen A."/>
            <person name="Chen C."/>
            <person name="Yanf M."/>
            <person name="Daum C."/>
            <person name="Ng V."/>
            <person name="Clum A."/>
            <person name="Ohm R."/>
            <person name="Martin F."/>
            <person name="Silar P."/>
            <person name="Natvig D."/>
            <person name="Lalanne C."/>
            <person name="Gautier V."/>
            <person name="Ament-Velasquez S.L."/>
            <person name="Kruys A."/>
            <person name="Hutchinson M.I."/>
            <person name="Powell A.J."/>
            <person name="Barry K."/>
            <person name="Miller A.N."/>
            <person name="Grigoriev I.V."/>
            <person name="Debuchy R."/>
            <person name="Gladieux P."/>
            <person name="Thoren M.H."/>
            <person name="Johannesson H."/>
        </authorList>
    </citation>
    <scope>NUCLEOTIDE SEQUENCE</scope>
    <source>
        <strain evidence="2">CBS 731.68</strain>
    </source>
</reference>
<name>A0AAN6Z2E9_9PEZI</name>
<dbReference type="EMBL" id="MU853233">
    <property type="protein sequence ID" value="KAK4121524.1"/>
    <property type="molecule type" value="Genomic_DNA"/>
</dbReference>
<dbReference type="GeneID" id="87834107"/>
<accession>A0AAN6Z2E9</accession>
<sequence>MSHTWGAEEVTFQDMADLGSARMKGFAKIEHCCRQALRDGLHWALVDTCCVDKTSSAELSETINSMFKWYSRALKRYAFLEDGGCRHYQTAPDNVTRSRFFPSRWWTRGWTLQELIAPHDVEFYNRSVTASISSAASVARSVPESMLNQLNLLGSICAADKISWASAGKTTREEDMAYCLLGILDVNMRLLYGGGGESIPTPARACYHYHRELQSVSVGAGARALGVPGRLFLVCRCVRFLRSI</sequence>
<organism evidence="2 3">
    <name type="scientific">Parathielavia appendiculata</name>
    <dbReference type="NCBI Taxonomy" id="2587402"/>
    <lineage>
        <taxon>Eukaryota</taxon>
        <taxon>Fungi</taxon>
        <taxon>Dikarya</taxon>
        <taxon>Ascomycota</taxon>
        <taxon>Pezizomycotina</taxon>
        <taxon>Sordariomycetes</taxon>
        <taxon>Sordariomycetidae</taxon>
        <taxon>Sordariales</taxon>
        <taxon>Chaetomiaceae</taxon>
        <taxon>Parathielavia</taxon>
    </lineage>
</organism>
<dbReference type="AlphaFoldDB" id="A0AAN6Z2E9"/>
<dbReference type="Pfam" id="PF06985">
    <property type="entry name" value="HET"/>
    <property type="match status" value="1"/>
</dbReference>
<evidence type="ECO:0000313" key="3">
    <source>
        <dbReference type="Proteomes" id="UP001302602"/>
    </source>
</evidence>
<comment type="caution">
    <text evidence="2">The sequence shown here is derived from an EMBL/GenBank/DDBJ whole genome shotgun (WGS) entry which is preliminary data.</text>
</comment>
<keyword evidence="3" id="KW-1185">Reference proteome</keyword>
<feature type="domain" description="Heterokaryon incompatibility" evidence="1">
    <location>
        <begin position="1"/>
        <end position="96"/>
    </location>
</feature>
<proteinExistence type="predicted"/>
<reference evidence="2" key="1">
    <citation type="journal article" date="2023" name="Mol. Phylogenet. Evol.">
        <title>Genome-scale phylogeny and comparative genomics of the fungal order Sordariales.</title>
        <authorList>
            <person name="Hensen N."/>
            <person name="Bonometti L."/>
            <person name="Westerberg I."/>
            <person name="Brannstrom I.O."/>
            <person name="Guillou S."/>
            <person name="Cros-Aarteil S."/>
            <person name="Calhoun S."/>
            <person name="Haridas S."/>
            <person name="Kuo A."/>
            <person name="Mondo S."/>
            <person name="Pangilinan J."/>
            <person name="Riley R."/>
            <person name="LaButti K."/>
            <person name="Andreopoulos B."/>
            <person name="Lipzen A."/>
            <person name="Chen C."/>
            <person name="Yan M."/>
            <person name="Daum C."/>
            <person name="Ng V."/>
            <person name="Clum A."/>
            <person name="Steindorff A."/>
            <person name="Ohm R.A."/>
            <person name="Martin F."/>
            <person name="Silar P."/>
            <person name="Natvig D.O."/>
            <person name="Lalanne C."/>
            <person name="Gautier V."/>
            <person name="Ament-Velasquez S.L."/>
            <person name="Kruys A."/>
            <person name="Hutchinson M.I."/>
            <person name="Powell A.J."/>
            <person name="Barry K."/>
            <person name="Miller A.N."/>
            <person name="Grigoriev I.V."/>
            <person name="Debuchy R."/>
            <person name="Gladieux P."/>
            <person name="Hiltunen Thoren M."/>
            <person name="Johannesson H."/>
        </authorList>
    </citation>
    <scope>NUCLEOTIDE SEQUENCE</scope>
    <source>
        <strain evidence="2">CBS 731.68</strain>
    </source>
</reference>
<dbReference type="RefSeq" id="XP_062645295.1">
    <property type="nucleotide sequence ID" value="XM_062797339.1"/>
</dbReference>
<evidence type="ECO:0000313" key="2">
    <source>
        <dbReference type="EMBL" id="KAK4121524.1"/>
    </source>
</evidence>